<dbReference type="AlphaFoldDB" id="A0A0M3HYP5"/>
<protein>
    <submittedName>
        <fullName evidence="2">DUF4968 domain-containing protein</fullName>
    </submittedName>
</protein>
<evidence type="ECO:0000313" key="2">
    <source>
        <dbReference type="WBParaSite" id="ALUE_0000868101-mRNA-1"/>
    </source>
</evidence>
<proteinExistence type="predicted"/>
<reference evidence="2" key="1">
    <citation type="submission" date="2017-02" db="UniProtKB">
        <authorList>
            <consortium name="WormBaseParasite"/>
        </authorList>
    </citation>
    <scope>IDENTIFICATION</scope>
</reference>
<dbReference type="WBParaSite" id="ALUE_0000868101-mRNA-1">
    <property type="protein sequence ID" value="ALUE_0000868101-mRNA-1"/>
    <property type="gene ID" value="ALUE_0000868101"/>
</dbReference>
<keyword evidence="1" id="KW-1185">Reference proteome</keyword>
<sequence length="198" mass="21876">MARPTEIVFPRTNQRSSRRLILRNKTGSDFALKSPQLVQVYCRPANPRTEAICCRWFKAPVENTKQMQQQLAQTLTVTFSDGYVASDTILDLPGNSLAVQSERYPTFCADDSDTRTAWPIDCDTEAAWGISDKEMKSLLSGDVKVVAERCVEDGVDIMMSHNATSGFTAACDWMTGVVARIFQQEEGHDSVSPCGVGI</sequence>
<evidence type="ECO:0000313" key="1">
    <source>
        <dbReference type="Proteomes" id="UP000036681"/>
    </source>
</evidence>
<dbReference type="Proteomes" id="UP000036681">
    <property type="component" value="Unplaced"/>
</dbReference>
<name>A0A0M3HYP5_ASCLU</name>
<accession>A0A0M3HYP5</accession>
<organism evidence="1 2">
    <name type="scientific">Ascaris lumbricoides</name>
    <name type="common">Giant roundworm</name>
    <dbReference type="NCBI Taxonomy" id="6252"/>
    <lineage>
        <taxon>Eukaryota</taxon>
        <taxon>Metazoa</taxon>
        <taxon>Ecdysozoa</taxon>
        <taxon>Nematoda</taxon>
        <taxon>Chromadorea</taxon>
        <taxon>Rhabditida</taxon>
        <taxon>Spirurina</taxon>
        <taxon>Ascaridomorpha</taxon>
        <taxon>Ascaridoidea</taxon>
        <taxon>Ascarididae</taxon>
        <taxon>Ascaris</taxon>
    </lineage>
</organism>